<dbReference type="EMBL" id="PQXH01000001">
    <property type="protein sequence ID" value="TGO20044.1"/>
    <property type="molecule type" value="Genomic_DNA"/>
</dbReference>
<accession>A0A4Z1F5P1</accession>
<keyword evidence="4" id="KW-1185">Reference proteome</keyword>
<keyword evidence="2" id="KW-1133">Transmembrane helix</keyword>
<evidence type="ECO:0000313" key="3">
    <source>
        <dbReference type="EMBL" id="TGO20044.1"/>
    </source>
</evidence>
<dbReference type="Proteomes" id="UP000297777">
    <property type="component" value="Unassembled WGS sequence"/>
</dbReference>
<proteinExistence type="predicted"/>
<feature type="region of interest" description="Disordered" evidence="1">
    <location>
        <begin position="1"/>
        <end position="20"/>
    </location>
</feature>
<evidence type="ECO:0000313" key="4">
    <source>
        <dbReference type="Proteomes" id="UP000297777"/>
    </source>
</evidence>
<reference evidence="3 4" key="1">
    <citation type="submission" date="2017-12" db="EMBL/GenBank/DDBJ databases">
        <title>Comparative genomics of Botrytis spp.</title>
        <authorList>
            <person name="Valero-Jimenez C.A."/>
            <person name="Tapia P."/>
            <person name="Veloso J."/>
            <person name="Silva-Moreno E."/>
            <person name="Staats M."/>
            <person name="Valdes J.H."/>
            <person name="Van Kan J.A.L."/>
        </authorList>
    </citation>
    <scope>NUCLEOTIDE SEQUENCE [LARGE SCALE GENOMIC DNA]</scope>
    <source>
        <strain evidence="3 4">Bt9001</strain>
    </source>
</reference>
<comment type="caution">
    <text evidence="3">The sequence shown here is derived from an EMBL/GenBank/DDBJ whole genome shotgun (WGS) entry which is preliminary data.</text>
</comment>
<evidence type="ECO:0000256" key="2">
    <source>
        <dbReference type="SAM" id="Phobius"/>
    </source>
</evidence>
<dbReference type="OrthoDB" id="6770063at2759"/>
<protein>
    <recommendedName>
        <fullName evidence="5">Major facilitator superfamily (MFS) profile domain-containing protein</fullName>
    </recommendedName>
</protein>
<organism evidence="3 4">
    <name type="scientific">Botrytis tulipae</name>
    <dbReference type="NCBI Taxonomy" id="87230"/>
    <lineage>
        <taxon>Eukaryota</taxon>
        <taxon>Fungi</taxon>
        <taxon>Dikarya</taxon>
        <taxon>Ascomycota</taxon>
        <taxon>Pezizomycotina</taxon>
        <taxon>Leotiomycetes</taxon>
        <taxon>Helotiales</taxon>
        <taxon>Sclerotiniaceae</taxon>
        <taxon>Botrytis</taxon>
    </lineage>
</organism>
<evidence type="ECO:0000256" key="1">
    <source>
        <dbReference type="SAM" id="MobiDB-lite"/>
    </source>
</evidence>
<name>A0A4Z1F5P1_9HELO</name>
<keyword evidence="2" id="KW-0472">Membrane</keyword>
<evidence type="ECO:0008006" key="5">
    <source>
        <dbReference type="Google" id="ProtNLM"/>
    </source>
</evidence>
<dbReference type="AlphaFoldDB" id="A0A4Z1F5P1"/>
<keyword evidence="2" id="KW-0812">Transmembrane</keyword>
<sequence>MFTVSTNDEEQPLLAGTNTVDSICDSNGSEVHDVSFSSSKNSREMSTERRRLKFIFPALAIGIFLAACDQTIIVSSYAQIGSDLNELDKIAWLATA</sequence>
<gene>
    <name evidence="3" type="ORF">BTUL_0001g00510</name>
</gene>
<feature type="transmembrane region" description="Helical" evidence="2">
    <location>
        <begin position="54"/>
        <end position="78"/>
    </location>
</feature>